<comment type="similarity">
    <text evidence="2">Belongs to the MscS (TC 1.A.23) family.</text>
</comment>
<name>A0A3B0ZPB2_9ZZZZ</name>
<dbReference type="SUPFAM" id="SSF50182">
    <property type="entry name" value="Sm-like ribonucleoproteins"/>
    <property type="match status" value="1"/>
</dbReference>
<dbReference type="EMBL" id="UOFV01000056">
    <property type="protein sequence ID" value="VAW95405.1"/>
    <property type="molecule type" value="Genomic_DNA"/>
</dbReference>
<dbReference type="InterPro" id="IPR049278">
    <property type="entry name" value="MS_channel_C"/>
</dbReference>
<dbReference type="InterPro" id="IPR011066">
    <property type="entry name" value="MscS_channel_C_sf"/>
</dbReference>
<dbReference type="InterPro" id="IPR023408">
    <property type="entry name" value="MscS_beta-dom_sf"/>
</dbReference>
<evidence type="ECO:0000256" key="7">
    <source>
        <dbReference type="SAM" id="Phobius"/>
    </source>
</evidence>
<feature type="domain" description="Mechanosensitive ion channel transmembrane helices 2/3" evidence="10">
    <location>
        <begin position="141"/>
        <end position="181"/>
    </location>
</feature>
<dbReference type="AlphaFoldDB" id="A0A3B0ZPB2"/>
<dbReference type="Gene3D" id="2.30.30.60">
    <property type="match status" value="1"/>
</dbReference>
<dbReference type="Pfam" id="PF21082">
    <property type="entry name" value="MS_channel_3rd"/>
    <property type="match status" value="1"/>
</dbReference>
<dbReference type="InterPro" id="IPR006686">
    <property type="entry name" value="MscS_channel_CS"/>
</dbReference>
<gene>
    <name evidence="11" type="ORF">MNBD_GAMMA19-1801</name>
</gene>
<organism evidence="11">
    <name type="scientific">hydrothermal vent metagenome</name>
    <dbReference type="NCBI Taxonomy" id="652676"/>
    <lineage>
        <taxon>unclassified sequences</taxon>
        <taxon>metagenomes</taxon>
        <taxon>ecological metagenomes</taxon>
    </lineage>
</organism>
<keyword evidence="3" id="KW-1003">Cell membrane</keyword>
<dbReference type="InterPro" id="IPR010920">
    <property type="entry name" value="LSM_dom_sf"/>
</dbReference>
<comment type="subcellular location">
    <subcellularLocation>
        <location evidence="1">Cell membrane</location>
        <topology evidence="1">Multi-pass membrane protein</topology>
    </subcellularLocation>
</comment>
<evidence type="ECO:0000256" key="3">
    <source>
        <dbReference type="ARBA" id="ARBA00022475"/>
    </source>
</evidence>
<evidence type="ECO:0000313" key="11">
    <source>
        <dbReference type="EMBL" id="VAW95405.1"/>
    </source>
</evidence>
<dbReference type="PANTHER" id="PTHR43634">
    <property type="entry name" value="OW CONDUCTANCE MECHANOSENSITIVE CHANNEL"/>
    <property type="match status" value="1"/>
</dbReference>
<evidence type="ECO:0000259" key="8">
    <source>
        <dbReference type="Pfam" id="PF00924"/>
    </source>
</evidence>
<dbReference type="PROSITE" id="PS01246">
    <property type="entry name" value="UPF0003"/>
    <property type="match status" value="1"/>
</dbReference>
<reference evidence="11" key="1">
    <citation type="submission" date="2018-06" db="EMBL/GenBank/DDBJ databases">
        <authorList>
            <person name="Zhirakovskaya E."/>
        </authorList>
    </citation>
    <scope>NUCLEOTIDE SEQUENCE</scope>
</reference>
<dbReference type="Gene3D" id="3.30.70.100">
    <property type="match status" value="1"/>
</dbReference>
<accession>A0A3B0ZPB2</accession>
<feature type="domain" description="Mechanosensitive ion channel MscS C-terminal" evidence="9">
    <location>
        <begin position="262"/>
        <end position="345"/>
    </location>
</feature>
<dbReference type="Pfam" id="PF21088">
    <property type="entry name" value="MS_channel_1st"/>
    <property type="match status" value="1"/>
</dbReference>
<feature type="transmembrane region" description="Helical" evidence="7">
    <location>
        <begin position="16"/>
        <end position="34"/>
    </location>
</feature>
<dbReference type="Gene3D" id="1.10.287.1260">
    <property type="match status" value="1"/>
</dbReference>
<evidence type="ECO:0000256" key="2">
    <source>
        <dbReference type="ARBA" id="ARBA00008017"/>
    </source>
</evidence>
<feature type="domain" description="Mechanosensitive ion channel MscS" evidence="8">
    <location>
        <begin position="183"/>
        <end position="252"/>
    </location>
</feature>
<proteinExistence type="inferred from homology"/>
<evidence type="ECO:0000256" key="5">
    <source>
        <dbReference type="ARBA" id="ARBA00022989"/>
    </source>
</evidence>
<dbReference type="SUPFAM" id="SSF82689">
    <property type="entry name" value="Mechanosensitive channel protein MscS (YggB), C-terminal domain"/>
    <property type="match status" value="1"/>
</dbReference>
<dbReference type="InterPro" id="IPR049142">
    <property type="entry name" value="MS_channel_1st"/>
</dbReference>
<dbReference type="Pfam" id="PF00924">
    <property type="entry name" value="MS_channel_2nd"/>
    <property type="match status" value="1"/>
</dbReference>
<keyword evidence="5 7" id="KW-1133">Transmembrane helix</keyword>
<keyword evidence="6 7" id="KW-0472">Membrane</keyword>
<dbReference type="PANTHER" id="PTHR43634:SF2">
    <property type="entry name" value="LOW CONDUCTANCE MECHANOSENSITIVE CHANNEL YNAI"/>
    <property type="match status" value="1"/>
</dbReference>
<sequence>MNIDFLQSDFWQSDNVWISQIFVIVFVALLADFVQRRVLHSLTKRFEKTKNLWDDALLEAIRRPLSLLIWVVGISLAAQIAATQTEAEIFAIVEPVRDVLVIVALTWFLVRFIRQAEGNIIVARKAKGEPVDVTTLDAITKLLRLSVIITAGLVVLQTLGFSISGVLAFGGVGGIAVGFAARDLLANFFGGLMLYLDRPFSVGDWIRSPDREIEGTVEHIGWRLTMIRTFDKRPLYVPNSVFANIAVENPSRMTNRRIYETFGLRYDDMGKMSAITADVETMLENHPAIDTAQTLMVNFVSCAPSSVDFFVYTFTKTTVWVEFHTIKQDILLKIADIVEQHGAEMAFPTSTVHVPDGIVLANAPTMTIEPG</sequence>
<dbReference type="InterPro" id="IPR011014">
    <property type="entry name" value="MscS_channel_TM-2"/>
</dbReference>
<evidence type="ECO:0000256" key="6">
    <source>
        <dbReference type="ARBA" id="ARBA00023136"/>
    </source>
</evidence>
<keyword evidence="4 7" id="KW-0812">Transmembrane</keyword>
<dbReference type="GO" id="GO:0005886">
    <property type="term" value="C:plasma membrane"/>
    <property type="evidence" value="ECO:0007669"/>
    <property type="project" value="UniProtKB-SubCell"/>
</dbReference>
<protein>
    <submittedName>
        <fullName evidence="11">Small-conductance mechanosensitive channel</fullName>
    </submittedName>
</protein>
<evidence type="ECO:0000259" key="10">
    <source>
        <dbReference type="Pfam" id="PF21088"/>
    </source>
</evidence>
<dbReference type="InterPro" id="IPR045042">
    <property type="entry name" value="YnaI-like"/>
</dbReference>
<dbReference type="InterPro" id="IPR006685">
    <property type="entry name" value="MscS_channel_2nd"/>
</dbReference>
<evidence type="ECO:0000256" key="1">
    <source>
        <dbReference type="ARBA" id="ARBA00004651"/>
    </source>
</evidence>
<evidence type="ECO:0000256" key="4">
    <source>
        <dbReference type="ARBA" id="ARBA00022692"/>
    </source>
</evidence>
<evidence type="ECO:0000259" key="9">
    <source>
        <dbReference type="Pfam" id="PF21082"/>
    </source>
</evidence>
<dbReference type="GO" id="GO:0055085">
    <property type="term" value="P:transmembrane transport"/>
    <property type="evidence" value="ECO:0007669"/>
    <property type="project" value="InterPro"/>
</dbReference>
<dbReference type="SUPFAM" id="SSF82861">
    <property type="entry name" value="Mechanosensitive channel protein MscS (YggB), transmembrane region"/>
    <property type="match status" value="1"/>
</dbReference>